<sequence>MENCFSVDSFSPTANSEIGEYLYKKLSSMVIDNRPIIFLCIGTDRATGDSLGPLIGYKLKNLNIKISIFTAH</sequence>
<dbReference type="AlphaFoldDB" id="L1QPZ7"/>
<reference evidence="1 2" key="1">
    <citation type="submission" date="2012-05" db="EMBL/GenBank/DDBJ databases">
        <authorList>
            <person name="Weinstock G."/>
            <person name="Sodergren E."/>
            <person name="Lobos E.A."/>
            <person name="Fulton L."/>
            <person name="Fulton R."/>
            <person name="Courtney L."/>
            <person name="Fronick C."/>
            <person name="O'Laughlin M."/>
            <person name="Godfrey J."/>
            <person name="Wilson R.M."/>
            <person name="Miner T."/>
            <person name="Farmer C."/>
            <person name="Delehaunty K."/>
            <person name="Cordes M."/>
            <person name="Minx P."/>
            <person name="Tomlinson C."/>
            <person name="Chen J."/>
            <person name="Wollam A."/>
            <person name="Pepin K.H."/>
            <person name="Bhonagiri V."/>
            <person name="Zhang X."/>
            <person name="Suruliraj S."/>
            <person name="Warren W."/>
            <person name="Mitreva M."/>
            <person name="Mardis E.R."/>
            <person name="Wilson R.K."/>
        </authorList>
    </citation>
    <scope>NUCLEOTIDE SEQUENCE [LARGE SCALE GENOMIC DNA]</scope>
    <source>
        <strain evidence="1 2">DSM 1785</strain>
    </source>
</reference>
<dbReference type="Pfam" id="PF06866">
    <property type="entry name" value="DUF1256"/>
    <property type="match status" value="1"/>
</dbReference>
<evidence type="ECO:0000313" key="2">
    <source>
        <dbReference type="Proteomes" id="UP000010420"/>
    </source>
</evidence>
<dbReference type="HOGENOM" id="CLU_2715225_0_0_9"/>
<proteinExistence type="predicted"/>
<dbReference type="EMBL" id="AMEZ01000004">
    <property type="protein sequence ID" value="EKY29632.1"/>
    <property type="molecule type" value="Genomic_DNA"/>
</dbReference>
<dbReference type="InterPro" id="IPR009665">
    <property type="entry name" value="YyaC"/>
</dbReference>
<accession>L1QPZ7</accession>
<dbReference type="PATRIC" id="fig|545697.3.peg.124"/>
<gene>
    <name evidence="1" type="ORF">HMPREF0216_00124</name>
</gene>
<name>L1QPZ7_9CLOT</name>
<dbReference type="STRING" id="545697.HMPREF0216_00124"/>
<dbReference type="SUPFAM" id="SSF53163">
    <property type="entry name" value="HybD-like"/>
    <property type="match status" value="1"/>
</dbReference>
<comment type="caution">
    <text evidence="1">The sequence shown here is derived from an EMBL/GenBank/DDBJ whole genome shotgun (WGS) entry which is preliminary data.</text>
</comment>
<evidence type="ECO:0000313" key="1">
    <source>
        <dbReference type="EMBL" id="EKY29632.1"/>
    </source>
</evidence>
<keyword evidence="2" id="KW-1185">Reference proteome</keyword>
<organism evidence="1 2">
    <name type="scientific">Clostridium celatum DSM 1785</name>
    <dbReference type="NCBI Taxonomy" id="545697"/>
    <lineage>
        <taxon>Bacteria</taxon>
        <taxon>Bacillati</taxon>
        <taxon>Bacillota</taxon>
        <taxon>Clostridia</taxon>
        <taxon>Eubacteriales</taxon>
        <taxon>Clostridiaceae</taxon>
        <taxon>Clostridium</taxon>
    </lineage>
</organism>
<evidence type="ECO:0008006" key="3">
    <source>
        <dbReference type="Google" id="ProtNLM"/>
    </source>
</evidence>
<protein>
    <recommendedName>
        <fullName evidence="3">Sporulation protein YyaC</fullName>
    </recommendedName>
</protein>
<dbReference type="InterPro" id="IPR023430">
    <property type="entry name" value="Pept_HybD-like_dom_sf"/>
</dbReference>
<dbReference type="Proteomes" id="UP000010420">
    <property type="component" value="Unassembled WGS sequence"/>
</dbReference>